<feature type="repeat" description="WD" evidence="3">
    <location>
        <begin position="853"/>
        <end position="894"/>
    </location>
</feature>
<evidence type="ECO:0000256" key="2">
    <source>
        <dbReference type="ARBA" id="ARBA00022737"/>
    </source>
</evidence>
<feature type="repeat" description="WD" evidence="3">
    <location>
        <begin position="1395"/>
        <end position="1437"/>
    </location>
</feature>
<dbReference type="InterPro" id="IPR049052">
    <property type="entry name" value="nSTAND1"/>
</dbReference>
<organism evidence="5 6">
    <name type="scientific">Actinoallomurus liliacearum</name>
    <dbReference type="NCBI Taxonomy" id="1080073"/>
    <lineage>
        <taxon>Bacteria</taxon>
        <taxon>Bacillati</taxon>
        <taxon>Actinomycetota</taxon>
        <taxon>Actinomycetes</taxon>
        <taxon>Streptosporangiales</taxon>
        <taxon>Thermomonosporaceae</taxon>
        <taxon>Actinoallomurus</taxon>
    </lineage>
</organism>
<dbReference type="Pfam" id="PF20703">
    <property type="entry name" value="nSTAND1"/>
    <property type="match status" value="1"/>
</dbReference>
<feature type="repeat" description="WD" evidence="3">
    <location>
        <begin position="1438"/>
        <end position="1479"/>
    </location>
</feature>
<keyword evidence="1 3" id="KW-0853">WD repeat</keyword>
<evidence type="ECO:0000256" key="3">
    <source>
        <dbReference type="PROSITE-ProRule" id="PRU00221"/>
    </source>
</evidence>
<keyword evidence="2" id="KW-0677">Repeat</keyword>
<reference evidence="6" key="1">
    <citation type="journal article" date="2019" name="Int. J. Syst. Evol. Microbiol.">
        <title>The Global Catalogue of Microorganisms (GCM) 10K type strain sequencing project: providing services to taxonomists for standard genome sequencing and annotation.</title>
        <authorList>
            <consortium name="The Broad Institute Genomics Platform"/>
            <consortium name="The Broad Institute Genome Sequencing Center for Infectious Disease"/>
            <person name="Wu L."/>
            <person name="Ma J."/>
        </authorList>
    </citation>
    <scope>NUCLEOTIDE SEQUENCE [LARGE SCALE GENOMIC DNA]</scope>
    <source>
        <strain evidence="6">JCM 17938</strain>
    </source>
</reference>
<evidence type="ECO:0000259" key="4">
    <source>
        <dbReference type="Pfam" id="PF20703"/>
    </source>
</evidence>
<dbReference type="InterPro" id="IPR001680">
    <property type="entry name" value="WD40_rpt"/>
</dbReference>
<dbReference type="SMART" id="SM00320">
    <property type="entry name" value="WD40"/>
    <property type="match status" value="11"/>
</dbReference>
<dbReference type="InterPro" id="IPR011047">
    <property type="entry name" value="Quinoprotein_ADH-like_sf"/>
</dbReference>
<dbReference type="EMBL" id="BAABHJ010000031">
    <property type="protein sequence ID" value="GAA4615992.1"/>
    <property type="molecule type" value="Genomic_DNA"/>
</dbReference>
<evidence type="ECO:0000256" key="1">
    <source>
        <dbReference type="ARBA" id="ARBA00022574"/>
    </source>
</evidence>
<keyword evidence="6" id="KW-1185">Reference proteome</keyword>
<dbReference type="InterPro" id="IPR036322">
    <property type="entry name" value="WD40_repeat_dom_sf"/>
</dbReference>
<dbReference type="InterPro" id="IPR027417">
    <property type="entry name" value="P-loop_NTPase"/>
</dbReference>
<evidence type="ECO:0000313" key="5">
    <source>
        <dbReference type="EMBL" id="GAA4615992.1"/>
    </source>
</evidence>
<dbReference type="CDD" id="cd00200">
    <property type="entry name" value="WD40"/>
    <property type="match status" value="1"/>
</dbReference>
<accession>A0ABP8TWK8</accession>
<feature type="repeat" description="WD" evidence="3">
    <location>
        <begin position="1045"/>
        <end position="1070"/>
    </location>
</feature>
<dbReference type="SUPFAM" id="SSF50998">
    <property type="entry name" value="Quinoprotein alcohol dehydrogenase-like"/>
    <property type="match status" value="1"/>
</dbReference>
<proteinExistence type="predicted"/>
<dbReference type="Gene3D" id="2.130.10.10">
    <property type="entry name" value="YVTN repeat-like/Quinoprotein amine dehydrogenase"/>
    <property type="match status" value="5"/>
</dbReference>
<dbReference type="Pfam" id="PF00400">
    <property type="entry name" value="WD40"/>
    <property type="match status" value="7"/>
</dbReference>
<dbReference type="InterPro" id="IPR015943">
    <property type="entry name" value="WD40/YVTN_repeat-like_dom_sf"/>
</dbReference>
<comment type="caution">
    <text evidence="5">The sequence shown here is derived from an EMBL/GenBank/DDBJ whole genome shotgun (WGS) entry which is preliminary data.</text>
</comment>
<feature type="repeat" description="WD" evidence="3">
    <location>
        <begin position="895"/>
        <end position="936"/>
    </location>
</feature>
<dbReference type="PROSITE" id="PS50294">
    <property type="entry name" value="WD_REPEATS_REGION"/>
    <property type="match status" value="3"/>
</dbReference>
<dbReference type="PANTHER" id="PTHR44129">
    <property type="entry name" value="WD REPEAT-CONTAINING PROTEIN POP1"/>
    <property type="match status" value="1"/>
</dbReference>
<feature type="repeat" description="WD" evidence="3">
    <location>
        <begin position="1353"/>
        <end position="1394"/>
    </location>
</feature>
<dbReference type="PROSITE" id="PS50082">
    <property type="entry name" value="WD_REPEATS_2"/>
    <property type="match status" value="6"/>
</dbReference>
<dbReference type="Proteomes" id="UP001500212">
    <property type="component" value="Unassembled WGS sequence"/>
</dbReference>
<evidence type="ECO:0000313" key="6">
    <source>
        <dbReference type="Proteomes" id="UP001500212"/>
    </source>
</evidence>
<sequence length="1506" mass="158454">MFSGRLREDTIVLLCGQGRVAASGREAGPWVVPSAVAGSGGHIDAVDDTGTAGEQNRRMRAGARVRVAEATRRAGQGFRRISPAGLTALLCAGAFGPVVVALPGNGAQIAASVGVLGSVGANVLTNLIEEVVDRLRADGGSPAQAEIEKVLAQRIEEVLQSGGTPAASLRSEVAAVLREIGAVRAVLEEVVETGDVELQYEVALAFTTLSEKFDDFGFLLADVRDAVASILGGLVESEAERRADSERLRWQSTQLRLLREDISRLDRHIGTESGGGGGTAEVPRWTGCPYQGLWPFETEHSEVFYGREQLSTELVGKIAECLSGRGIVVVTGASGAGKSSLLRAGLIPMLARGALGLGSQDWPRVLLTLTHAPLEELAIQLAVLGGTDVGFVRRDLTADPGQAHLLVRRALVAHRRASPGAGAGAGAGRERLVLVVDQFEKIFTSGDDETGRGEAERQAFITALGAAAGTACGPADTPPALVVLSVRGDFWERCAAYPQLIDALRDGQFVVGPMSEPELRRAITGPAAAARLEIEAGLVDDILAELRAAGTTGGYEAGALPLLSQAMLLTWENRTGDRLTRRGYGLSGGVTHAVRASADGVYESLGTPRRAIAAEVFRRLVLISADGRLARRTVRREDLYAGRAAGEITDVDAVLGAFTDRRLVILDEAAAEIAHDVLLTAWPRLSEWVEEDRRSLLVRQRLADAARYWSESGQDDSVLYQGARLAEAREWAADRTDLTTLEDRFLRASTAAAEATLMAERRRVRRLRRLVAGQAALLVVALAAGTVAFQQRGTARERQAEAVSRARAAESVLAGRADPRRAMMLAALAWRTFPTAEARGAVLSAQMLAHAGQLGDTEGSNSVAISPAGDLVATGGADGTIWLWDAHTHRQRARLRGLPTVATVMRFSPDGTMLAAGALDGHVVVWTTSDGRALATPRWPTLHPVAWRPDGQALALACAAPGGVVVLRQWDPRSGRLVTQFPAPGTGTPGTRAGLLSGLASSLAYSPDGDEIAIGHSDGTAALYRLKDGRKIATLSGHAHESEVSVAFSPDGTLATGGVRDGRVLFWDVSGRRRGAAGRQVSDPVGALAFAGTDRLIVVGGDRRVRIWDLRQHSWDTDSFARPAGGTLLDVGVSAGGRLIAAAGPAGSTVLWRRANTWLSGVDDDAAMTGVAFDRSGERLAAVDGRGAVSTWDVTGIPPKPLLSVRSGEALGKTGVSYDPDGTLAATSVKGTVRLFDTAGRERADLSVGRGLSADAVTFSPDGTLLAATAIPTATLSGGGNAVYVWDTRTLRRRGVIDLGIYRSDRLVFTPDGSRVLAAATATATAPAARNLGLADSLVRIWRTTDLSAERSLRTGPDQVVGISVSHDGRTLATAGSGRVIRLWDLDTGRLRRTFAAHPSSIRDVAFSPDDRTLATGTQGDTVIRLWSVSTGRRVADLTGHLGVLNRLAFSPHGDLLASAGVDGSVGVWNTDPSIATRRICAVLTGPTLTGEWRALGVDPGTAPCR</sequence>
<dbReference type="SUPFAM" id="SSF50978">
    <property type="entry name" value="WD40 repeat-like"/>
    <property type="match status" value="1"/>
</dbReference>
<dbReference type="InterPro" id="IPR050349">
    <property type="entry name" value="WD_LIS1/nudF_dynein_reg"/>
</dbReference>
<feature type="domain" description="Novel STAND NTPase 1" evidence="4">
    <location>
        <begin position="289"/>
        <end position="716"/>
    </location>
</feature>
<protein>
    <recommendedName>
        <fullName evidence="4">Novel STAND NTPase 1 domain-containing protein</fullName>
    </recommendedName>
</protein>
<dbReference type="SUPFAM" id="SSF52540">
    <property type="entry name" value="P-loop containing nucleoside triphosphate hydrolases"/>
    <property type="match status" value="1"/>
</dbReference>
<gene>
    <name evidence="5" type="ORF">GCM10023195_70850</name>
</gene>
<name>A0ABP8TWK8_9ACTN</name>